<dbReference type="GO" id="GO:0032259">
    <property type="term" value="P:methylation"/>
    <property type="evidence" value="ECO:0007669"/>
    <property type="project" value="UniProtKB-KW"/>
</dbReference>
<reference evidence="6" key="1">
    <citation type="journal article" date="2019" name="Int. J. Syst. Evol. Microbiol.">
        <title>The Global Catalogue of Microorganisms (GCM) 10K type strain sequencing project: providing services to taxonomists for standard genome sequencing and annotation.</title>
        <authorList>
            <consortium name="The Broad Institute Genomics Platform"/>
            <consortium name="The Broad Institute Genome Sequencing Center for Infectious Disease"/>
            <person name="Wu L."/>
            <person name="Ma J."/>
        </authorList>
    </citation>
    <scope>NUCLEOTIDE SEQUENCE [LARGE SCALE GENOMIC DNA]</scope>
    <source>
        <strain evidence="6">JCM 18304</strain>
    </source>
</reference>
<feature type="binding site" evidence="4">
    <location>
        <begin position="101"/>
        <end position="102"/>
    </location>
    <ligand>
        <name>S-adenosyl-L-methionine</name>
        <dbReference type="ChEBI" id="CHEBI:59789"/>
    </ligand>
</feature>
<organism evidence="5 6">
    <name type="scientific">Rugosimonospora acidiphila</name>
    <dbReference type="NCBI Taxonomy" id="556531"/>
    <lineage>
        <taxon>Bacteria</taxon>
        <taxon>Bacillati</taxon>
        <taxon>Actinomycetota</taxon>
        <taxon>Actinomycetes</taxon>
        <taxon>Micromonosporales</taxon>
        <taxon>Micromonosporaceae</taxon>
        <taxon>Rugosimonospora</taxon>
    </lineage>
</organism>
<dbReference type="NCBIfam" id="TIGR01934">
    <property type="entry name" value="MenG_MenH_UbiE"/>
    <property type="match status" value="1"/>
</dbReference>
<dbReference type="PROSITE" id="PS51608">
    <property type="entry name" value="SAM_MT_UBIE"/>
    <property type="match status" value="1"/>
</dbReference>
<keyword evidence="4" id="KW-0474">Menaquinone biosynthesis</keyword>
<feature type="binding site" evidence="4">
    <location>
        <position position="118"/>
    </location>
    <ligand>
        <name>S-adenosyl-L-methionine</name>
        <dbReference type="ChEBI" id="CHEBI:59789"/>
    </ligand>
</feature>
<dbReference type="CDD" id="cd02440">
    <property type="entry name" value="AdoMet_MTases"/>
    <property type="match status" value="1"/>
</dbReference>
<dbReference type="RefSeq" id="WP_345625170.1">
    <property type="nucleotide sequence ID" value="NZ_BAABJQ010000001.1"/>
</dbReference>
<dbReference type="InterPro" id="IPR029063">
    <property type="entry name" value="SAM-dependent_MTases_sf"/>
</dbReference>
<dbReference type="PROSITE" id="PS01183">
    <property type="entry name" value="UBIE_1"/>
    <property type="match status" value="1"/>
</dbReference>
<comment type="caution">
    <text evidence="5">The sequence shown here is derived from an EMBL/GenBank/DDBJ whole genome shotgun (WGS) entry which is preliminary data.</text>
</comment>
<dbReference type="NCBIfam" id="NF001241">
    <property type="entry name" value="PRK00216.1-2"/>
    <property type="match status" value="1"/>
</dbReference>
<name>A0ABP9RHG2_9ACTN</name>
<dbReference type="EC" id="2.1.1.163" evidence="4"/>
<evidence type="ECO:0000256" key="1">
    <source>
        <dbReference type="ARBA" id="ARBA00022603"/>
    </source>
</evidence>
<dbReference type="PANTHER" id="PTHR43591">
    <property type="entry name" value="METHYLTRANSFERASE"/>
    <property type="match status" value="1"/>
</dbReference>
<comment type="pathway">
    <text evidence="4">Quinol/quinone metabolism; menaquinone biosynthesis; menaquinol from 1,4-dihydroxy-2-naphthoate: step 2/2.</text>
</comment>
<dbReference type="InterPro" id="IPR004033">
    <property type="entry name" value="UbiE/COQ5_MeTrFase"/>
</dbReference>
<evidence type="ECO:0000313" key="5">
    <source>
        <dbReference type="EMBL" id="GAA5177467.1"/>
    </source>
</evidence>
<keyword evidence="2 4" id="KW-0808">Transferase</keyword>
<protein>
    <recommendedName>
        <fullName evidence="4">Demethylmenaquinone methyltransferase</fullName>
        <ecNumber evidence="4">2.1.1.163</ecNumber>
    </recommendedName>
</protein>
<gene>
    <name evidence="4" type="primary">menG</name>
    <name evidence="5" type="ORF">GCM10023322_02260</name>
</gene>
<dbReference type="PANTHER" id="PTHR43591:SF24">
    <property type="entry name" value="2-METHOXY-6-POLYPRENYL-1,4-BENZOQUINOL METHYLASE, MITOCHONDRIAL"/>
    <property type="match status" value="1"/>
</dbReference>
<dbReference type="GO" id="GO:0008168">
    <property type="term" value="F:methyltransferase activity"/>
    <property type="evidence" value="ECO:0007669"/>
    <property type="project" value="UniProtKB-KW"/>
</dbReference>
<proteinExistence type="inferred from homology"/>
<dbReference type="Pfam" id="PF01209">
    <property type="entry name" value="Ubie_methyltran"/>
    <property type="match status" value="1"/>
</dbReference>
<dbReference type="PROSITE" id="PS01184">
    <property type="entry name" value="UBIE_2"/>
    <property type="match status" value="1"/>
</dbReference>
<comment type="similarity">
    <text evidence="4">Belongs to the class I-like SAM-binding methyltransferase superfamily. MenG/UbiE family.</text>
</comment>
<evidence type="ECO:0000256" key="3">
    <source>
        <dbReference type="ARBA" id="ARBA00022691"/>
    </source>
</evidence>
<dbReference type="EMBL" id="BAABJQ010000001">
    <property type="protein sequence ID" value="GAA5177467.1"/>
    <property type="molecule type" value="Genomic_DNA"/>
</dbReference>
<feature type="binding site" evidence="4">
    <location>
        <position position="80"/>
    </location>
    <ligand>
        <name>S-adenosyl-L-methionine</name>
        <dbReference type="ChEBI" id="CHEBI:59789"/>
    </ligand>
</feature>
<dbReference type="HAMAP" id="MF_01813">
    <property type="entry name" value="MenG_UbiE_methyltr"/>
    <property type="match status" value="1"/>
</dbReference>
<comment type="function">
    <text evidence="4">Methyltransferase required for the conversion of demethylmenaquinol (DMKH2) to menaquinol (MKH2).</text>
</comment>
<dbReference type="InterPro" id="IPR023576">
    <property type="entry name" value="UbiE/COQ5_MeTrFase_CS"/>
</dbReference>
<feature type="binding site" evidence="4">
    <location>
        <position position="62"/>
    </location>
    <ligand>
        <name>S-adenosyl-L-methionine</name>
        <dbReference type="ChEBI" id="CHEBI:59789"/>
    </ligand>
</feature>
<dbReference type="Gene3D" id="3.40.50.150">
    <property type="entry name" value="Vaccinia Virus protein VP39"/>
    <property type="match status" value="1"/>
</dbReference>
<evidence type="ECO:0000256" key="2">
    <source>
        <dbReference type="ARBA" id="ARBA00022679"/>
    </source>
</evidence>
<dbReference type="SUPFAM" id="SSF53335">
    <property type="entry name" value="S-adenosyl-L-methionine-dependent methyltransferases"/>
    <property type="match status" value="1"/>
</dbReference>
<keyword evidence="3 4" id="KW-0949">S-adenosyl-L-methionine</keyword>
<evidence type="ECO:0000256" key="4">
    <source>
        <dbReference type="HAMAP-Rule" id="MF_01813"/>
    </source>
</evidence>
<accession>A0ABP9RHG2</accession>
<keyword evidence="1 4" id="KW-0489">Methyltransferase</keyword>
<comment type="catalytic activity">
    <reaction evidence="4">
        <text>a 2-demethylmenaquinol + S-adenosyl-L-methionine = a menaquinol + S-adenosyl-L-homocysteine + H(+)</text>
        <dbReference type="Rhea" id="RHEA:42640"/>
        <dbReference type="Rhea" id="RHEA-COMP:9539"/>
        <dbReference type="Rhea" id="RHEA-COMP:9563"/>
        <dbReference type="ChEBI" id="CHEBI:15378"/>
        <dbReference type="ChEBI" id="CHEBI:18151"/>
        <dbReference type="ChEBI" id="CHEBI:55437"/>
        <dbReference type="ChEBI" id="CHEBI:57856"/>
        <dbReference type="ChEBI" id="CHEBI:59789"/>
        <dbReference type="EC" id="2.1.1.163"/>
    </reaction>
</comment>
<keyword evidence="6" id="KW-1185">Reference proteome</keyword>
<dbReference type="Proteomes" id="UP001501570">
    <property type="component" value="Unassembled WGS sequence"/>
</dbReference>
<sequence>MSRASLDKQPHEVAEMFDGVAKRYDVTNTILSFGQDRLWRAATRRALDLSPGELVLDLAAGTGVSTEELAQTGANPIGVDISLGMLRFGRQNRQVTLLAGDALRLPFRDGAFDAVTISFGLRNIHDTRAALAEMARVTRPGGRLVVCEFSHPISAAFRTVYLGYLMRALPEVARRVSSNPEAYVYLAESIRAWPDQERMAARMSEAGWQRVAWRNLSGGIVALHRAVRAADLPATAEGTYESLTS</sequence>
<evidence type="ECO:0000313" key="6">
    <source>
        <dbReference type="Proteomes" id="UP001501570"/>
    </source>
</evidence>